<dbReference type="RefSeq" id="WP_183867391.1">
    <property type="nucleotide sequence ID" value="NZ_JACHCF010000005.1"/>
</dbReference>
<sequence length="169" mass="19687">MLVKKDVEELFGVFEGRKIRVSENETGVNDSYYERYILGYEGIEITPDIKLFSYEEALVENRYIAENYPDLHLNVWMIGESGQGDGWFLNRESGLVLFFDHDRGEYETMADLLDFKLNFSEFIQCAFLLQELESLLDEGKNSEELEGPVKRGMDSINPLIFALYSYELF</sequence>
<dbReference type="AlphaFoldDB" id="A0A7W9DJN8"/>
<evidence type="ECO:0008006" key="3">
    <source>
        <dbReference type="Google" id="ProtNLM"/>
    </source>
</evidence>
<evidence type="ECO:0000313" key="2">
    <source>
        <dbReference type="Proteomes" id="UP000537718"/>
    </source>
</evidence>
<comment type="caution">
    <text evidence="1">The sequence shown here is derived from an EMBL/GenBank/DDBJ whole genome shotgun (WGS) entry which is preliminary data.</text>
</comment>
<dbReference type="EMBL" id="JACHCF010000005">
    <property type="protein sequence ID" value="MBB5621411.1"/>
    <property type="molecule type" value="Genomic_DNA"/>
</dbReference>
<protein>
    <recommendedName>
        <fullName evidence="3">SMI1/KNR4 family protein SUKH-1</fullName>
    </recommendedName>
</protein>
<proteinExistence type="predicted"/>
<evidence type="ECO:0000313" key="1">
    <source>
        <dbReference type="EMBL" id="MBB5621411.1"/>
    </source>
</evidence>
<gene>
    <name evidence="1" type="ORF">HDE69_002472</name>
</gene>
<dbReference type="Proteomes" id="UP000537718">
    <property type="component" value="Unassembled WGS sequence"/>
</dbReference>
<name>A0A7W9DJN8_9SPHI</name>
<reference evidence="1 2" key="1">
    <citation type="submission" date="2020-08" db="EMBL/GenBank/DDBJ databases">
        <title>Genomic Encyclopedia of Type Strains, Phase IV (KMG-V): Genome sequencing to study the core and pangenomes of soil and plant-associated prokaryotes.</title>
        <authorList>
            <person name="Whitman W."/>
        </authorList>
    </citation>
    <scope>NUCLEOTIDE SEQUENCE [LARGE SCALE GENOMIC DNA]</scope>
    <source>
        <strain evidence="1 2">MP7CTX6</strain>
    </source>
</reference>
<accession>A0A7W9DJN8</accession>
<organism evidence="1 2">
    <name type="scientific">Pedobacter cryoconitis</name>
    <dbReference type="NCBI Taxonomy" id="188932"/>
    <lineage>
        <taxon>Bacteria</taxon>
        <taxon>Pseudomonadati</taxon>
        <taxon>Bacteroidota</taxon>
        <taxon>Sphingobacteriia</taxon>
        <taxon>Sphingobacteriales</taxon>
        <taxon>Sphingobacteriaceae</taxon>
        <taxon>Pedobacter</taxon>
    </lineage>
</organism>